<protein>
    <submittedName>
        <fullName evidence="3">Short-chain dehydrogenase</fullName>
    </submittedName>
</protein>
<gene>
    <name evidence="3" type="ORF">SAMN04488107_2198</name>
</gene>
<name>A0A239DJM5_9ACTN</name>
<dbReference type="EMBL" id="FZOH01000003">
    <property type="protein sequence ID" value="SNS32211.1"/>
    <property type="molecule type" value="Genomic_DNA"/>
</dbReference>
<evidence type="ECO:0000313" key="3">
    <source>
        <dbReference type="EMBL" id="SNS32211.1"/>
    </source>
</evidence>
<reference evidence="4" key="1">
    <citation type="submission" date="2017-06" db="EMBL/GenBank/DDBJ databases">
        <authorList>
            <person name="Varghese N."/>
            <person name="Submissions S."/>
        </authorList>
    </citation>
    <scope>NUCLEOTIDE SEQUENCE [LARGE SCALE GENOMIC DNA]</scope>
    <source>
        <strain evidence="4">DSM 45423</strain>
    </source>
</reference>
<dbReference type="Proteomes" id="UP000198386">
    <property type="component" value="Unassembled WGS sequence"/>
</dbReference>
<evidence type="ECO:0000256" key="2">
    <source>
        <dbReference type="ARBA" id="ARBA00023002"/>
    </source>
</evidence>
<dbReference type="AlphaFoldDB" id="A0A239DJM5"/>
<dbReference type="SUPFAM" id="SSF51735">
    <property type="entry name" value="NAD(P)-binding Rossmann-fold domains"/>
    <property type="match status" value="1"/>
</dbReference>
<accession>A0A239DJM5</accession>
<comment type="similarity">
    <text evidence="1">Belongs to the short-chain dehydrogenases/reductases (SDR) family.</text>
</comment>
<dbReference type="PRINTS" id="PR00081">
    <property type="entry name" value="GDHRDH"/>
</dbReference>
<keyword evidence="4" id="KW-1185">Reference proteome</keyword>
<dbReference type="OrthoDB" id="9792003at2"/>
<proteinExistence type="inferred from homology"/>
<sequence>MTDRSPSTWFVTGASSGIGLALARATAGRGDRVAALARDVSVLAPLADQHDDRVLALRADVRRPAEVDAAVARAMEVFGRLDVVADNAGYGLFGAVEESTDEQARAVFDTNVFGLLHVLRATLPVLRAQRGGHVLQGSSYYGRVAHAGVGLLAATKYAVEGLTEALVGEVEPLGIRVTLVEPGPTATAFGANLQVAATIGDYDPTVREVQRAIAALPPEASNGPDRVAAAILTAVDPDRPPRRLVTGSYAVQEIRAALQAQLDELEAWSGTAAAVDGAAAA</sequence>
<dbReference type="CDD" id="cd05374">
    <property type="entry name" value="17beta-HSD-like_SDR_c"/>
    <property type="match status" value="1"/>
</dbReference>
<dbReference type="InterPro" id="IPR051911">
    <property type="entry name" value="SDR_oxidoreductase"/>
</dbReference>
<dbReference type="PANTHER" id="PTHR43976">
    <property type="entry name" value="SHORT CHAIN DEHYDROGENASE"/>
    <property type="match status" value="1"/>
</dbReference>
<organism evidence="3 4">
    <name type="scientific">Geodermatophilus saharensis</name>
    <dbReference type="NCBI Taxonomy" id="1137994"/>
    <lineage>
        <taxon>Bacteria</taxon>
        <taxon>Bacillati</taxon>
        <taxon>Actinomycetota</taxon>
        <taxon>Actinomycetes</taxon>
        <taxon>Geodermatophilales</taxon>
        <taxon>Geodermatophilaceae</taxon>
        <taxon>Geodermatophilus</taxon>
    </lineage>
</organism>
<dbReference type="InterPro" id="IPR036291">
    <property type="entry name" value="NAD(P)-bd_dom_sf"/>
</dbReference>
<evidence type="ECO:0000313" key="4">
    <source>
        <dbReference type="Proteomes" id="UP000198386"/>
    </source>
</evidence>
<dbReference type="Pfam" id="PF00106">
    <property type="entry name" value="adh_short"/>
    <property type="match status" value="1"/>
</dbReference>
<dbReference type="PANTHER" id="PTHR43976:SF16">
    <property type="entry name" value="SHORT-CHAIN DEHYDROGENASE_REDUCTASE FAMILY PROTEIN"/>
    <property type="match status" value="1"/>
</dbReference>
<dbReference type="RefSeq" id="WP_089403879.1">
    <property type="nucleotide sequence ID" value="NZ_FZOH01000003.1"/>
</dbReference>
<dbReference type="GO" id="GO:0016491">
    <property type="term" value="F:oxidoreductase activity"/>
    <property type="evidence" value="ECO:0007669"/>
    <property type="project" value="UniProtKB-KW"/>
</dbReference>
<dbReference type="InterPro" id="IPR002347">
    <property type="entry name" value="SDR_fam"/>
</dbReference>
<keyword evidence="2" id="KW-0560">Oxidoreductase</keyword>
<dbReference type="Gene3D" id="3.40.50.720">
    <property type="entry name" value="NAD(P)-binding Rossmann-like Domain"/>
    <property type="match status" value="1"/>
</dbReference>
<evidence type="ECO:0000256" key="1">
    <source>
        <dbReference type="ARBA" id="ARBA00006484"/>
    </source>
</evidence>